<organism evidence="1">
    <name type="scientific">Rhizophora mucronata</name>
    <name type="common">Asiatic mangrove</name>
    <dbReference type="NCBI Taxonomy" id="61149"/>
    <lineage>
        <taxon>Eukaryota</taxon>
        <taxon>Viridiplantae</taxon>
        <taxon>Streptophyta</taxon>
        <taxon>Embryophyta</taxon>
        <taxon>Tracheophyta</taxon>
        <taxon>Spermatophyta</taxon>
        <taxon>Magnoliopsida</taxon>
        <taxon>eudicotyledons</taxon>
        <taxon>Gunneridae</taxon>
        <taxon>Pentapetalae</taxon>
        <taxon>rosids</taxon>
        <taxon>fabids</taxon>
        <taxon>Malpighiales</taxon>
        <taxon>Rhizophoraceae</taxon>
        <taxon>Rhizophora</taxon>
    </lineage>
</organism>
<sequence length="61" mass="7084">MENWNLNISYYQEITTSSNSFWIPCCPVSLHQGFSVQTTSILKPRSSIKVHITKLTLQHKF</sequence>
<accession>A0A2P2NM65</accession>
<evidence type="ECO:0000313" key="1">
    <source>
        <dbReference type="EMBL" id="MBX43588.1"/>
    </source>
</evidence>
<name>A0A2P2NM65_RHIMU</name>
<proteinExistence type="predicted"/>
<protein>
    <submittedName>
        <fullName evidence="1">Uncharacterized protein</fullName>
    </submittedName>
</protein>
<dbReference type="PROSITE" id="PS00341">
    <property type="entry name" value="SURFACT_PALMITOYL"/>
    <property type="match status" value="1"/>
</dbReference>
<dbReference type="GO" id="GO:0007585">
    <property type="term" value="P:respiratory gaseous exchange by respiratory system"/>
    <property type="evidence" value="ECO:0007669"/>
    <property type="project" value="InterPro"/>
</dbReference>
<dbReference type="EMBL" id="GGEC01063104">
    <property type="protein sequence ID" value="MBX43588.1"/>
    <property type="molecule type" value="Transcribed_RNA"/>
</dbReference>
<reference evidence="1" key="1">
    <citation type="submission" date="2018-02" db="EMBL/GenBank/DDBJ databases">
        <title>Rhizophora mucronata_Transcriptome.</title>
        <authorList>
            <person name="Meera S.P."/>
            <person name="Sreeshan A."/>
            <person name="Augustine A."/>
        </authorList>
    </citation>
    <scope>NUCLEOTIDE SEQUENCE</scope>
    <source>
        <tissue evidence="1">Leaf</tissue>
    </source>
</reference>
<dbReference type="AlphaFoldDB" id="A0A2P2NM65"/>
<dbReference type="InterPro" id="IPR018051">
    <property type="entry name" value="SP-C_palmitoylation_site"/>
</dbReference>
<dbReference type="GO" id="GO:0005576">
    <property type="term" value="C:extracellular region"/>
    <property type="evidence" value="ECO:0007669"/>
    <property type="project" value="InterPro"/>
</dbReference>